<dbReference type="Gene3D" id="1.10.260.40">
    <property type="entry name" value="lambda repressor-like DNA-binding domains"/>
    <property type="match status" value="1"/>
</dbReference>
<protein>
    <submittedName>
        <fullName evidence="2">XRE family transcriptional regulator</fullName>
    </submittedName>
</protein>
<dbReference type="EMBL" id="JBGEHV010000012">
    <property type="protein sequence ID" value="MEY8039516.1"/>
    <property type="molecule type" value="Genomic_DNA"/>
</dbReference>
<dbReference type="Proteomes" id="UP001564626">
    <property type="component" value="Unassembled WGS sequence"/>
</dbReference>
<dbReference type="InterPro" id="IPR010982">
    <property type="entry name" value="Lambda_DNA-bd_dom_sf"/>
</dbReference>
<sequence length="468" mass="50374">MLSVRTAADGELALRSHARRVCRTCGKGLAADNTASLCSACQRRDAATVPETKPDVFWRRPALAEALKTRHFGAVLYAYRYEHRPVLTQAVVARWLGLTQAQVSRIERAPRPPADLDKLAAWAEVLHIPENFLWFRLPDRRTARDRGSGAAFGWFSGPPPVLTAASATPVDVTSIRQHTTMFRRFDNRFGGGHARSAVSTYLSAEVAPALTGWRTANPEFAGAVAELNQLAGWMAYDVGDALSGRRHLQHALHMCQHAGDAALGAEMLAGMSHQAAHAGNGATALALATAARDTAKRTPFAALESETAAMAAHGHALVRDKPAALRALHDADAAFARAAGQAHPEWLSYYDAAYLAAKSAHCLLQLGDHRQAEQFARRSLRMSAGYDRSRLFNTALLASVLAARGAVDEACAVGREAVRLAGAVQSARGREYLRDVARRLRRYRCAPAVAEFVADLAQLGVTAGPRGA</sequence>
<dbReference type="SUPFAM" id="SSF47413">
    <property type="entry name" value="lambda repressor-like DNA-binding domains"/>
    <property type="match status" value="1"/>
</dbReference>
<evidence type="ECO:0000259" key="1">
    <source>
        <dbReference type="PROSITE" id="PS50943"/>
    </source>
</evidence>
<evidence type="ECO:0000313" key="3">
    <source>
        <dbReference type="Proteomes" id="UP001564626"/>
    </source>
</evidence>
<feature type="domain" description="HTH cro/C1-type" evidence="1">
    <location>
        <begin position="87"/>
        <end position="133"/>
    </location>
</feature>
<proteinExistence type="predicted"/>
<dbReference type="RefSeq" id="WP_369774699.1">
    <property type="nucleotide sequence ID" value="NZ_JBGEHV010000012.1"/>
</dbReference>
<keyword evidence="3" id="KW-1185">Reference proteome</keyword>
<dbReference type="InterPro" id="IPR001387">
    <property type="entry name" value="Cro/C1-type_HTH"/>
</dbReference>
<name>A0ABV4CEV0_9PSEU</name>
<gene>
    <name evidence="2" type="ORF">AB8O55_08910</name>
</gene>
<accession>A0ABV4CEV0</accession>
<comment type="caution">
    <text evidence="2">The sequence shown here is derived from an EMBL/GenBank/DDBJ whole genome shotgun (WGS) entry which is preliminary data.</text>
</comment>
<dbReference type="PROSITE" id="PS50943">
    <property type="entry name" value="HTH_CROC1"/>
    <property type="match status" value="1"/>
</dbReference>
<dbReference type="CDD" id="cd00093">
    <property type="entry name" value="HTH_XRE"/>
    <property type="match status" value="1"/>
</dbReference>
<reference evidence="2 3" key="1">
    <citation type="submission" date="2024-08" db="EMBL/GenBank/DDBJ databases">
        <title>Genome mining of Saccharopolyspora cebuensis PGLac3 from Nigerian medicinal plant.</title>
        <authorList>
            <person name="Ezeobiora C.E."/>
            <person name="Igbokwe N.H."/>
            <person name="Amin D.H."/>
            <person name="Mendie U.E."/>
        </authorList>
    </citation>
    <scope>NUCLEOTIDE SEQUENCE [LARGE SCALE GENOMIC DNA]</scope>
    <source>
        <strain evidence="2 3">PGLac3</strain>
    </source>
</reference>
<organism evidence="2 3">
    <name type="scientific">Saccharopolyspora cebuensis</name>
    <dbReference type="NCBI Taxonomy" id="418759"/>
    <lineage>
        <taxon>Bacteria</taxon>
        <taxon>Bacillati</taxon>
        <taxon>Actinomycetota</taxon>
        <taxon>Actinomycetes</taxon>
        <taxon>Pseudonocardiales</taxon>
        <taxon>Pseudonocardiaceae</taxon>
        <taxon>Saccharopolyspora</taxon>
    </lineage>
</organism>
<evidence type="ECO:0000313" key="2">
    <source>
        <dbReference type="EMBL" id="MEY8039516.1"/>
    </source>
</evidence>